<name>A0A7R9KX45_9ACAR</name>
<feature type="compositionally biased region" description="Basic residues" evidence="1">
    <location>
        <begin position="109"/>
        <end position="137"/>
    </location>
</feature>
<dbReference type="EMBL" id="OC863302">
    <property type="protein sequence ID" value="CAD7630913.1"/>
    <property type="molecule type" value="Genomic_DNA"/>
</dbReference>
<evidence type="ECO:0000313" key="4">
    <source>
        <dbReference type="Proteomes" id="UP000759131"/>
    </source>
</evidence>
<feature type="region of interest" description="Disordered" evidence="1">
    <location>
        <begin position="107"/>
        <end position="137"/>
    </location>
</feature>
<keyword evidence="2" id="KW-0812">Transmembrane</keyword>
<keyword evidence="2" id="KW-0472">Membrane</keyword>
<sequence length="137" mass="15377">MNMQLLLGELLLDEHLLIMNGFDTFGKILDKLHSPKKFIHNFSERLNECKSKLNSILCEVSDENPMQQKTRSPNFLIALFVAAVMIVIAVPAMGGYHGRSSINVWRGPSKGKGHKKHASFGYHFKHPAPQGGKHHYG</sequence>
<dbReference type="EMBL" id="CAJPIZ010008727">
    <property type="protein sequence ID" value="CAG2111343.1"/>
    <property type="molecule type" value="Genomic_DNA"/>
</dbReference>
<proteinExistence type="predicted"/>
<evidence type="ECO:0000313" key="3">
    <source>
        <dbReference type="EMBL" id="CAD7630913.1"/>
    </source>
</evidence>
<reference evidence="3" key="1">
    <citation type="submission" date="2020-11" db="EMBL/GenBank/DDBJ databases">
        <authorList>
            <person name="Tran Van P."/>
        </authorList>
    </citation>
    <scope>NUCLEOTIDE SEQUENCE</scope>
</reference>
<dbReference type="AlphaFoldDB" id="A0A7R9KX45"/>
<protein>
    <submittedName>
        <fullName evidence="3">Uncharacterized protein</fullName>
    </submittedName>
</protein>
<evidence type="ECO:0000256" key="1">
    <source>
        <dbReference type="SAM" id="MobiDB-lite"/>
    </source>
</evidence>
<accession>A0A7R9KX45</accession>
<dbReference type="Proteomes" id="UP000759131">
    <property type="component" value="Unassembled WGS sequence"/>
</dbReference>
<keyword evidence="4" id="KW-1185">Reference proteome</keyword>
<organism evidence="3">
    <name type="scientific">Medioppia subpectinata</name>
    <dbReference type="NCBI Taxonomy" id="1979941"/>
    <lineage>
        <taxon>Eukaryota</taxon>
        <taxon>Metazoa</taxon>
        <taxon>Ecdysozoa</taxon>
        <taxon>Arthropoda</taxon>
        <taxon>Chelicerata</taxon>
        <taxon>Arachnida</taxon>
        <taxon>Acari</taxon>
        <taxon>Acariformes</taxon>
        <taxon>Sarcoptiformes</taxon>
        <taxon>Oribatida</taxon>
        <taxon>Brachypylina</taxon>
        <taxon>Oppioidea</taxon>
        <taxon>Oppiidae</taxon>
        <taxon>Medioppia</taxon>
    </lineage>
</organism>
<feature type="transmembrane region" description="Helical" evidence="2">
    <location>
        <begin position="75"/>
        <end position="96"/>
    </location>
</feature>
<evidence type="ECO:0000256" key="2">
    <source>
        <dbReference type="SAM" id="Phobius"/>
    </source>
</evidence>
<gene>
    <name evidence="3" type="ORF">OSB1V03_LOCUS11324</name>
</gene>
<keyword evidence="2" id="KW-1133">Transmembrane helix</keyword>